<keyword evidence="3" id="KW-1185">Reference proteome</keyword>
<name>A0A6L8V6B1_9BACL</name>
<dbReference type="InterPro" id="IPR009081">
    <property type="entry name" value="PP-bd_ACP"/>
</dbReference>
<proteinExistence type="predicted"/>
<dbReference type="AlphaFoldDB" id="A0A6L8V6B1"/>
<dbReference type="RefSeq" id="WP_161409216.1">
    <property type="nucleotide sequence ID" value="NZ_WTUZ01000022.1"/>
</dbReference>
<dbReference type="SUPFAM" id="SSF47336">
    <property type="entry name" value="ACP-like"/>
    <property type="match status" value="1"/>
</dbReference>
<accession>A0A6L8V6B1</accession>
<dbReference type="Proteomes" id="UP000481087">
    <property type="component" value="Unassembled WGS sequence"/>
</dbReference>
<evidence type="ECO:0000259" key="1">
    <source>
        <dbReference type="Pfam" id="PF00550"/>
    </source>
</evidence>
<sequence length="100" mass="11351">MENKPKHYDKAEIAKLIKQKIIIENLELKGVSPDDIVDHAPLFGEGLCLESVEAFYIAGGIEQQFGVQIDRTKLHQLRHHFHSVDALTSYVYERMASSIS</sequence>
<reference evidence="2 3" key="1">
    <citation type="submission" date="2019-12" db="EMBL/GenBank/DDBJ databases">
        <title>Paenibacillus sp. nov. sp. isolated from soil.</title>
        <authorList>
            <person name="Kim J."/>
            <person name="Jeong S.E."/>
            <person name="Jung H.S."/>
            <person name="Jeon C.O."/>
        </authorList>
    </citation>
    <scope>NUCLEOTIDE SEQUENCE [LARGE SCALE GENOMIC DNA]</scope>
    <source>
        <strain evidence="2 3">5J-6</strain>
    </source>
</reference>
<feature type="domain" description="Carrier" evidence="1">
    <location>
        <begin position="30"/>
        <end position="76"/>
    </location>
</feature>
<gene>
    <name evidence="2" type="ORF">GQF01_23840</name>
</gene>
<organism evidence="2 3">
    <name type="scientific">Paenibacillus silvestris</name>
    <dbReference type="NCBI Taxonomy" id="2606219"/>
    <lineage>
        <taxon>Bacteria</taxon>
        <taxon>Bacillati</taxon>
        <taxon>Bacillota</taxon>
        <taxon>Bacilli</taxon>
        <taxon>Bacillales</taxon>
        <taxon>Paenibacillaceae</taxon>
        <taxon>Paenibacillus</taxon>
    </lineage>
</organism>
<dbReference type="EMBL" id="WTUZ01000022">
    <property type="protein sequence ID" value="MZQ85151.1"/>
    <property type="molecule type" value="Genomic_DNA"/>
</dbReference>
<protein>
    <submittedName>
        <fullName evidence="2">Acyl carrier protein</fullName>
    </submittedName>
</protein>
<evidence type="ECO:0000313" key="3">
    <source>
        <dbReference type="Proteomes" id="UP000481087"/>
    </source>
</evidence>
<dbReference type="Gene3D" id="1.10.1200.10">
    <property type="entry name" value="ACP-like"/>
    <property type="match status" value="1"/>
</dbReference>
<evidence type="ECO:0000313" key="2">
    <source>
        <dbReference type="EMBL" id="MZQ85151.1"/>
    </source>
</evidence>
<dbReference type="Pfam" id="PF00550">
    <property type="entry name" value="PP-binding"/>
    <property type="match status" value="1"/>
</dbReference>
<comment type="caution">
    <text evidence="2">The sequence shown here is derived from an EMBL/GenBank/DDBJ whole genome shotgun (WGS) entry which is preliminary data.</text>
</comment>
<dbReference type="InterPro" id="IPR036736">
    <property type="entry name" value="ACP-like_sf"/>
</dbReference>